<dbReference type="RefSeq" id="WP_377731815.1">
    <property type="nucleotide sequence ID" value="NZ_JBHSRI010000002.1"/>
</dbReference>
<keyword evidence="2" id="KW-1185">Reference proteome</keyword>
<comment type="caution">
    <text evidence="1">The sequence shown here is derived from an EMBL/GenBank/DDBJ whole genome shotgun (WGS) entry which is preliminary data.</text>
</comment>
<name>A0ABW1L389_9BACL</name>
<protein>
    <recommendedName>
        <fullName evidence="3">DNA adenine methylase</fullName>
    </recommendedName>
</protein>
<evidence type="ECO:0000313" key="1">
    <source>
        <dbReference type="EMBL" id="MFC6037823.1"/>
    </source>
</evidence>
<proteinExistence type="predicted"/>
<evidence type="ECO:0000313" key="2">
    <source>
        <dbReference type="Proteomes" id="UP001596170"/>
    </source>
</evidence>
<dbReference type="EMBL" id="JBHSRI010000002">
    <property type="protein sequence ID" value="MFC6037823.1"/>
    <property type="molecule type" value="Genomic_DNA"/>
</dbReference>
<dbReference type="Proteomes" id="UP001596170">
    <property type="component" value="Unassembled WGS sequence"/>
</dbReference>
<accession>A0ABW1L389</accession>
<evidence type="ECO:0008006" key="3">
    <source>
        <dbReference type="Google" id="ProtNLM"/>
    </source>
</evidence>
<organism evidence="1 2">
    <name type="scientific">Paenisporosarcina macmurdoensis</name>
    <dbReference type="NCBI Taxonomy" id="212659"/>
    <lineage>
        <taxon>Bacteria</taxon>
        <taxon>Bacillati</taxon>
        <taxon>Bacillota</taxon>
        <taxon>Bacilli</taxon>
        <taxon>Bacillales</taxon>
        <taxon>Caryophanaceae</taxon>
        <taxon>Paenisporosarcina</taxon>
    </lineage>
</organism>
<gene>
    <name evidence="1" type="ORF">ACFPYN_00020</name>
</gene>
<reference evidence="2" key="1">
    <citation type="journal article" date="2019" name="Int. J. Syst. Evol. Microbiol.">
        <title>The Global Catalogue of Microorganisms (GCM) 10K type strain sequencing project: providing services to taxonomists for standard genome sequencing and annotation.</title>
        <authorList>
            <consortium name="The Broad Institute Genomics Platform"/>
            <consortium name="The Broad Institute Genome Sequencing Center for Infectious Disease"/>
            <person name="Wu L."/>
            <person name="Ma J."/>
        </authorList>
    </citation>
    <scope>NUCLEOTIDE SEQUENCE [LARGE SCALE GENOMIC DNA]</scope>
    <source>
        <strain evidence="2">CCUG 54527</strain>
    </source>
</reference>
<sequence length="94" mass="10985">MQINIHIIMGLNEDSLGTASYLQRCNEVVYIFDRSIEGVQKLQDFTHVDQQFIDSIDHTLFKVFVYDPPYKKGQLLRAKKSFMTEKKVLGEDEQ</sequence>